<dbReference type="EC" id="2.7.7.87" evidence="3 13"/>
<evidence type="ECO:0000256" key="14">
    <source>
        <dbReference type="PIRSR" id="PIRSR004930-1"/>
    </source>
</evidence>
<feature type="domain" description="YrdC-like" evidence="15">
    <location>
        <begin position="11"/>
        <end position="197"/>
    </location>
</feature>
<feature type="binding site" evidence="14">
    <location>
        <position position="140"/>
    </location>
    <ligand>
        <name>L-threonine</name>
        <dbReference type="ChEBI" id="CHEBI:57926"/>
    </ligand>
</feature>
<comment type="function">
    <text evidence="13">Required for the formation of a threonylcarbamoyl group on adenosine at position 37 (t(6)A37) in tRNAs that read codons beginning with adenine.</text>
</comment>
<dbReference type="GO" id="GO:0008033">
    <property type="term" value="P:tRNA processing"/>
    <property type="evidence" value="ECO:0007669"/>
    <property type="project" value="UniProtKB-KW"/>
</dbReference>
<evidence type="ECO:0000313" key="17">
    <source>
        <dbReference type="Proteomes" id="UP000192330"/>
    </source>
</evidence>
<dbReference type="PANTHER" id="PTHR17490:SF16">
    <property type="entry name" value="THREONYLCARBAMOYL-AMP SYNTHASE"/>
    <property type="match status" value="1"/>
</dbReference>
<feature type="binding site" evidence="14">
    <location>
        <position position="229"/>
    </location>
    <ligand>
        <name>ATP</name>
        <dbReference type="ChEBI" id="CHEBI:30616"/>
    </ligand>
</feature>
<dbReference type="InterPro" id="IPR050156">
    <property type="entry name" value="TC-AMP_synthase_SUA5"/>
</dbReference>
<dbReference type="STRING" id="1387277.SAMN06295998_103363"/>
<keyword evidence="8 13" id="KW-0548">Nucleotidyltransferase</keyword>
<keyword evidence="7 13" id="KW-0819">tRNA processing</keyword>
<evidence type="ECO:0000256" key="7">
    <source>
        <dbReference type="ARBA" id="ARBA00022694"/>
    </source>
</evidence>
<feature type="binding site" evidence="14">
    <location>
        <position position="180"/>
    </location>
    <ligand>
        <name>L-threonine</name>
        <dbReference type="ChEBI" id="CHEBI:57926"/>
    </ligand>
</feature>
<dbReference type="PROSITE" id="PS51163">
    <property type="entry name" value="YRDC"/>
    <property type="match status" value="1"/>
</dbReference>
<evidence type="ECO:0000256" key="3">
    <source>
        <dbReference type="ARBA" id="ARBA00012584"/>
    </source>
</evidence>
<protein>
    <recommendedName>
        <fullName evidence="4 13">Threonylcarbamoyl-AMP synthase</fullName>
        <shortName evidence="13">TC-AMP synthase</shortName>
        <ecNumber evidence="3 13">2.7.7.87</ecNumber>
    </recommendedName>
    <alternativeName>
        <fullName evidence="11 13">L-threonylcarbamoyladenylate synthase</fullName>
    </alternativeName>
</protein>
<dbReference type="GO" id="GO:0003725">
    <property type="term" value="F:double-stranded RNA binding"/>
    <property type="evidence" value="ECO:0007669"/>
    <property type="project" value="UniProtKB-UniRule"/>
</dbReference>
<evidence type="ECO:0000256" key="6">
    <source>
        <dbReference type="ARBA" id="ARBA00022679"/>
    </source>
</evidence>
<keyword evidence="17" id="KW-1185">Reference proteome</keyword>
<comment type="catalytic activity">
    <reaction evidence="12 13">
        <text>L-threonine + hydrogencarbonate + ATP = L-threonylcarbamoyladenylate + diphosphate + H2O</text>
        <dbReference type="Rhea" id="RHEA:36407"/>
        <dbReference type="ChEBI" id="CHEBI:15377"/>
        <dbReference type="ChEBI" id="CHEBI:17544"/>
        <dbReference type="ChEBI" id="CHEBI:30616"/>
        <dbReference type="ChEBI" id="CHEBI:33019"/>
        <dbReference type="ChEBI" id="CHEBI:57926"/>
        <dbReference type="ChEBI" id="CHEBI:73682"/>
        <dbReference type="EC" id="2.7.7.87"/>
    </reaction>
</comment>
<evidence type="ECO:0000256" key="1">
    <source>
        <dbReference type="ARBA" id="ARBA00004496"/>
    </source>
</evidence>
<feature type="binding site" evidence="14">
    <location>
        <position position="142"/>
    </location>
    <ligand>
        <name>L-threonine</name>
        <dbReference type="ChEBI" id="CHEBI:57926"/>
    </ligand>
</feature>
<evidence type="ECO:0000256" key="5">
    <source>
        <dbReference type="ARBA" id="ARBA00022490"/>
    </source>
</evidence>
<dbReference type="InterPro" id="IPR006070">
    <property type="entry name" value="Sua5-like_dom"/>
</dbReference>
<evidence type="ECO:0000256" key="9">
    <source>
        <dbReference type="ARBA" id="ARBA00022741"/>
    </source>
</evidence>
<evidence type="ECO:0000256" key="11">
    <source>
        <dbReference type="ARBA" id="ARBA00029774"/>
    </source>
</evidence>
<dbReference type="InterPro" id="IPR010923">
    <property type="entry name" value="T(6)A37_SUA5"/>
</dbReference>
<evidence type="ECO:0000256" key="4">
    <source>
        <dbReference type="ARBA" id="ARBA00015492"/>
    </source>
</evidence>
<dbReference type="Gene3D" id="3.40.50.11030">
    <property type="entry name" value="Threonylcarbamoyl-AMP synthase, C-terminal domain"/>
    <property type="match status" value="1"/>
</dbReference>
<feature type="binding site" evidence="14">
    <location>
        <position position="65"/>
    </location>
    <ligand>
        <name>L-threonine</name>
        <dbReference type="ChEBI" id="CHEBI:57926"/>
    </ligand>
</feature>
<dbReference type="PIRSF" id="PIRSF004930">
    <property type="entry name" value="Tln_factor_SUA5"/>
    <property type="match status" value="1"/>
</dbReference>
<dbReference type="OrthoDB" id="9814580at2"/>
<feature type="binding site" evidence="14">
    <location>
        <position position="193"/>
    </location>
    <ligand>
        <name>ATP</name>
        <dbReference type="ChEBI" id="CHEBI:30616"/>
    </ligand>
</feature>
<dbReference type="InterPro" id="IPR017945">
    <property type="entry name" value="DHBP_synth_RibB-like_a/b_dom"/>
</dbReference>
<dbReference type="Pfam" id="PF01300">
    <property type="entry name" value="Sua5_yciO_yrdC"/>
    <property type="match status" value="1"/>
</dbReference>
<feature type="binding site" evidence="14">
    <location>
        <position position="56"/>
    </location>
    <ligand>
        <name>ATP</name>
        <dbReference type="ChEBI" id="CHEBI:30616"/>
    </ligand>
</feature>
<dbReference type="SUPFAM" id="SSF55821">
    <property type="entry name" value="YrdC/RibB"/>
    <property type="match status" value="1"/>
</dbReference>
<evidence type="ECO:0000256" key="13">
    <source>
        <dbReference type="PIRNR" id="PIRNR004930"/>
    </source>
</evidence>
<feature type="binding site" evidence="14">
    <location>
        <position position="33"/>
    </location>
    <ligand>
        <name>L-threonine</name>
        <dbReference type="ChEBI" id="CHEBI:57926"/>
    </ligand>
</feature>
<sequence>MSHPSRLSADQSGITEAARLLRQGALVALPTETVYGLGADARNDRAVARIFEAKGRPSFNPLIVHVPDVDAARAYVQWTRTAEILASAFWPGALTLVLPLRADSGIAPLVSAGLATVAVRVPAHPLAQALLREFGGPVAAPSANRSGQISPTTPDHVAQSLGTRVAAILDGGPCPVGVESTIVEASGTPRLLRPGGIPAEALEQALGHPLAIRDGSEAISAPGQLRSHYAPAETVRLNAADWREGEATLGFGKVAADLNLSPSGDLTEAAANLFGHLHTLDATGRPIAVSPIPMHGLGAAINDRLSRAAAPRD</sequence>
<dbReference type="NCBIfam" id="TIGR00057">
    <property type="entry name" value="L-threonylcarbamoyladenylate synthase"/>
    <property type="match status" value="1"/>
</dbReference>
<evidence type="ECO:0000256" key="12">
    <source>
        <dbReference type="ARBA" id="ARBA00048366"/>
    </source>
</evidence>
<dbReference type="InterPro" id="IPR038385">
    <property type="entry name" value="Sua5/YwlC_C"/>
</dbReference>
<organism evidence="16 17">
    <name type="scientific">Primorskyibacter flagellatus</name>
    <dbReference type="NCBI Taxonomy" id="1387277"/>
    <lineage>
        <taxon>Bacteria</taxon>
        <taxon>Pseudomonadati</taxon>
        <taxon>Pseudomonadota</taxon>
        <taxon>Alphaproteobacteria</taxon>
        <taxon>Rhodobacterales</taxon>
        <taxon>Roseobacteraceae</taxon>
        <taxon>Primorskyibacter</taxon>
    </lineage>
</organism>
<dbReference type="Proteomes" id="UP000192330">
    <property type="component" value="Unassembled WGS sequence"/>
</dbReference>
<evidence type="ECO:0000256" key="8">
    <source>
        <dbReference type="ARBA" id="ARBA00022695"/>
    </source>
</evidence>
<dbReference type="AlphaFoldDB" id="A0A1W2AXH3"/>
<dbReference type="EMBL" id="FWYD01000003">
    <property type="protein sequence ID" value="SMC65415.1"/>
    <property type="molecule type" value="Genomic_DNA"/>
</dbReference>
<dbReference type="InterPro" id="IPR005145">
    <property type="entry name" value="Sua5_C"/>
</dbReference>
<feature type="binding site" evidence="14">
    <location>
        <position position="150"/>
    </location>
    <ligand>
        <name>ATP</name>
        <dbReference type="ChEBI" id="CHEBI:30616"/>
    </ligand>
</feature>
<dbReference type="GO" id="GO:0000049">
    <property type="term" value="F:tRNA binding"/>
    <property type="evidence" value="ECO:0007669"/>
    <property type="project" value="TreeGrafter"/>
</dbReference>
<dbReference type="GO" id="GO:0005524">
    <property type="term" value="F:ATP binding"/>
    <property type="evidence" value="ECO:0007669"/>
    <property type="project" value="UniProtKB-UniRule"/>
</dbReference>
<dbReference type="Pfam" id="PF03481">
    <property type="entry name" value="Sua5_C"/>
    <property type="match status" value="1"/>
</dbReference>
<name>A0A1W2AXH3_9RHOB</name>
<dbReference type="FunFam" id="3.90.870.10:FF:000009">
    <property type="entry name" value="Threonylcarbamoyl-AMP synthase, putative"/>
    <property type="match status" value="1"/>
</dbReference>
<evidence type="ECO:0000256" key="10">
    <source>
        <dbReference type="ARBA" id="ARBA00022840"/>
    </source>
</evidence>
<comment type="subcellular location">
    <subcellularLocation>
        <location evidence="1 13">Cytoplasm</location>
    </subcellularLocation>
</comment>
<dbReference type="GO" id="GO:0005737">
    <property type="term" value="C:cytoplasm"/>
    <property type="evidence" value="ECO:0007669"/>
    <property type="project" value="UniProtKB-SubCell"/>
</dbReference>
<feature type="binding site" evidence="14">
    <location>
        <position position="116"/>
    </location>
    <ligand>
        <name>ATP</name>
        <dbReference type="ChEBI" id="CHEBI:30616"/>
    </ligand>
</feature>
<keyword evidence="10 13" id="KW-0067">ATP-binding</keyword>
<evidence type="ECO:0000256" key="2">
    <source>
        <dbReference type="ARBA" id="ARBA00007663"/>
    </source>
</evidence>
<keyword evidence="6 13" id="KW-0808">Transferase</keyword>
<comment type="similarity">
    <text evidence="2 13">Belongs to the SUA5 family.</text>
</comment>
<dbReference type="PANTHER" id="PTHR17490">
    <property type="entry name" value="SUA5"/>
    <property type="match status" value="1"/>
</dbReference>
<dbReference type="Gene3D" id="3.90.870.10">
    <property type="entry name" value="DHBP synthase"/>
    <property type="match status" value="1"/>
</dbReference>
<keyword evidence="9 13" id="KW-0547">Nucleotide-binding</keyword>
<dbReference type="GO" id="GO:0061710">
    <property type="term" value="F:L-threonylcarbamoyladenylate synthase"/>
    <property type="evidence" value="ECO:0007669"/>
    <property type="project" value="UniProtKB-EC"/>
</dbReference>
<reference evidence="16 17" key="1">
    <citation type="submission" date="2017-04" db="EMBL/GenBank/DDBJ databases">
        <authorList>
            <person name="Afonso C.L."/>
            <person name="Miller P.J."/>
            <person name="Scott M.A."/>
            <person name="Spackman E."/>
            <person name="Goraichik I."/>
            <person name="Dimitrov K.M."/>
            <person name="Suarez D.L."/>
            <person name="Swayne D.E."/>
        </authorList>
    </citation>
    <scope>NUCLEOTIDE SEQUENCE [LARGE SCALE GENOMIC DNA]</scope>
    <source>
        <strain evidence="16 17">CGMCC 1.12644</strain>
    </source>
</reference>
<keyword evidence="5 13" id="KW-0963">Cytoplasm</keyword>
<proteinExistence type="inferred from homology"/>
<dbReference type="GO" id="GO:0006450">
    <property type="term" value="P:regulation of translational fidelity"/>
    <property type="evidence" value="ECO:0007669"/>
    <property type="project" value="TreeGrafter"/>
</dbReference>
<evidence type="ECO:0000259" key="15">
    <source>
        <dbReference type="PROSITE" id="PS51163"/>
    </source>
</evidence>
<accession>A0A1W2AXH3</accession>
<dbReference type="RefSeq" id="WP_084351870.1">
    <property type="nucleotide sequence ID" value="NZ_FWYD01000003.1"/>
</dbReference>
<feature type="binding site" evidence="14">
    <location>
        <position position="120"/>
    </location>
    <ligand>
        <name>L-threonine</name>
        <dbReference type="ChEBI" id="CHEBI:57926"/>
    </ligand>
</feature>
<feature type="binding site" evidence="14">
    <location>
        <position position="60"/>
    </location>
    <ligand>
        <name>ATP</name>
        <dbReference type="ChEBI" id="CHEBI:30616"/>
    </ligand>
</feature>
<evidence type="ECO:0000313" key="16">
    <source>
        <dbReference type="EMBL" id="SMC65415.1"/>
    </source>
</evidence>
<gene>
    <name evidence="16" type="ORF">SAMN06295998_103363</name>
</gene>